<dbReference type="Gene3D" id="3.60.21.10">
    <property type="match status" value="1"/>
</dbReference>
<gene>
    <name evidence="3" type="ORF">WICPIJ_008933</name>
</gene>
<evidence type="ECO:0000256" key="1">
    <source>
        <dbReference type="SAM" id="Phobius"/>
    </source>
</evidence>
<evidence type="ECO:0000259" key="2">
    <source>
        <dbReference type="Pfam" id="PF00149"/>
    </source>
</evidence>
<keyword evidence="1" id="KW-0472">Membrane</keyword>
<dbReference type="GO" id="GO:0004721">
    <property type="term" value="F:phosphoprotein phosphatase activity"/>
    <property type="evidence" value="ECO:0007669"/>
    <property type="project" value="TreeGrafter"/>
</dbReference>
<keyword evidence="1" id="KW-0812">Transmembrane</keyword>
<feature type="domain" description="Calcineurin-like phosphoesterase" evidence="2">
    <location>
        <begin position="322"/>
        <end position="568"/>
    </location>
</feature>
<feature type="transmembrane region" description="Helical" evidence="1">
    <location>
        <begin position="107"/>
        <end position="125"/>
    </location>
</feature>
<dbReference type="InterPro" id="IPR029052">
    <property type="entry name" value="Metallo-depent_PP-like"/>
</dbReference>
<reference evidence="3" key="1">
    <citation type="journal article" date="2021" name="Open Biol.">
        <title>Shared evolutionary footprints suggest mitochondrial oxidative damage underlies multiple complex I losses in fungi.</title>
        <authorList>
            <person name="Schikora-Tamarit M.A."/>
            <person name="Marcet-Houben M."/>
            <person name="Nosek J."/>
            <person name="Gabaldon T."/>
        </authorList>
    </citation>
    <scope>NUCLEOTIDE SEQUENCE</scope>
    <source>
        <strain evidence="3">CBS2887</strain>
    </source>
</reference>
<dbReference type="Proteomes" id="UP000774326">
    <property type="component" value="Unassembled WGS sequence"/>
</dbReference>
<dbReference type="GO" id="GO:0005737">
    <property type="term" value="C:cytoplasm"/>
    <property type="evidence" value="ECO:0007669"/>
    <property type="project" value="TreeGrafter"/>
</dbReference>
<dbReference type="PANTHER" id="PTHR32440">
    <property type="entry name" value="PHOSPHATASE DCR2-RELATED-RELATED"/>
    <property type="match status" value="1"/>
</dbReference>
<keyword evidence="1" id="KW-1133">Transmembrane helix</keyword>
<reference evidence="3" key="2">
    <citation type="submission" date="2021-01" db="EMBL/GenBank/DDBJ databases">
        <authorList>
            <person name="Schikora-Tamarit M.A."/>
        </authorList>
    </citation>
    <scope>NUCLEOTIDE SEQUENCE</scope>
    <source>
        <strain evidence="3">CBS2887</strain>
    </source>
</reference>
<proteinExistence type="predicted"/>
<dbReference type="InterPro" id="IPR004843">
    <property type="entry name" value="Calcineurin-like_PHP"/>
</dbReference>
<keyword evidence="4" id="KW-1185">Reference proteome</keyword>
<dbReference type="SUPFAM" id="SSF56300">
    <property type="entry name" value="Metallo-dependent phosphatases"/>
    <property type="match status" value="1"/>
</dbReference>
<comment type="caution">
    <text evidence="3">The sequence shown here is derived from an EMBL/GenBank/DDBJ whole genome shotgun (WGS) entry which is preliminary data.</text>
</comment>
<dbReference type="OrthoDB" id="783096at2759"/>
<name>A0A9P8TGU7_WICPI</name>
<dbReference type="PANTHER" id="PTHR32440:SF0">
    <property type="entry name" value="PHOSPHATASE DCR2-RELATED"/>
    <property type="match status" value="1"/>
</dbReference>
<accession>A0A9P8TGU7</accession>
<dbReference type="Pfam" id="PF00149">
    <property type="entry name" value="Metallophos"/>
    <property type="match status" value="1"/>
</dbReference>
<feature type="non-terminal residue" evidence="3">
    <location>
        <position position="637"/>
    </location>
</feature>
<evidence type="ECO:0000313" key="4">
    <source>
        <dbReference type="Proteomes" id="UP000774326"/>
    </source>
</evidence>
<dbReference type="CDD" id="cd07383">
    <property type="entry name" value="MPP_Dcr2"/>
    <property type="match status" value="1"/>
</dbReference>
<dbReference type="EMBL" id="JAEUBG010005145">
    <property type="protein sequence ID" value="KAH3678140.1"/>
    <property type="molecule type" value="Genomic_DNA"/>
</dbReference>
<evidence type="ECO:0000313" key="3">
    <source>
        <dbReference type="EMBL" id="KAH3678140.1"/>
    </source>
</evidence>
<organism evidence="3 4">
    <name type="scientific">Wickerhamomyces pijperi</name>
    <name type="common">Yeast</name>
    <name type="synonym">Pichia pijperi</name>
    <dbReference type="NCBI Taxonomy" id="599730"/>
    <lineage>
        <taxon>Eukaryota</taxon>
        <taxon>Fungi</taxon>
        <taxon>Dikarya</taxon>
        <taxon>Ascomycota</taxon>
        <taxon>Saccharomycotina</taxon>
        <taxon>Saccharomycetes</taxon>
        <taxon>Phaffomycetales</taxon>
        <taxon>Wickerhamomycetaceae</taxon>
        <taxon>Wickerhamomyces</taxon>
    </lineage>
</organism>
<dbReference type="AlphaFoldDB" id="A0A9P8TGU7"/>
<protein>
    <recommendedName>
        <fullName evidence="2">Calcineurin-like phosphoesterase domain-containing protein</fullName>
    </recommendedName>
</protein>
<sequence length="637" mass="73092">MKAFSKKGMVDVSFGYIQRLFYFRFSNRQKIIIILVKNSGEYPGKSAGSANIGCWELEPPIHNYMTFASTRESMEQYLTHPPSKDTMAIQLPITLPQLKLTKSLQRLLAYLGLTILTLIGLFFYVRAYNPSQHHHPSIKFNLRSFDPEYLLQEPSYITAFQVVTCHTFWRCVAPKSHDSKNKLDQGQWTMINKPLSYSRSLLKPSSLFSQKYFFVEKTPVSKLQVGKDLVVTGLNVYSHRMITFDLEPFTPSDAARYYHDLDILYGVDSVEVRPGWERLEKPYYAEMLDTDEMSVYLTVKKEDNGPPQQQTGNLVRKTDEYKILQVADLHYATGTGTCRDQFPVVENCQADPRTLQFLHRVLDHEKPDLVVLTGDQIFGEDSFDSETTLMKVVKPFIQRQIPYMFTFGNHDDEGSLSRLELFQLLQTLPFFHGPERALLPDAPGVGNMITQVVDESNTPSLTIYLLDSHKYTPDQKLYPGYDWVKESQLEYIKSQQPKLLEPKDPKQHTSLAFLHIPLPEYRLVHSNPGTLRSGQYKEGITAPYYNSGALKLFHDLGVRLVSVGHDHCNDFCIEYKEKEDDKVAMSLCYGGAVGEGGYAGYGGTERRLRVWNFKWQGQTGVIMGETWKWLETDTEMK</sequence>